<organism evidence="7 8">
    <name type="scientific">Asterophora parasitica</name>
    <dbReference type="NCBI Taxonomy" id="117018"/>
    <lineage>
        <taxon>Eukaryota</taxon>
        <taxon>Fungi</taxon>
        <taxon>Dikarya</taxon>
        <taxon>Basidiomycota</taxon>
        <taxon>Agaricomycotina</taxon>
        <taxon>Agaricomycetes</taxon>
        <taxon>Agaricomycetidae</taxon>
        <taxon>Agaricales</taxon>
        <taxon>Tricholomatineae</taxon>
        <taxon>Lyophyllaceae</taxon>
        <taxon>Asterophora</taxon>
    </lineage>
</organism>
<evidence type="ECO:0000256" key="3">
    <source>
        <dbReference type="ARBA" id="ARBA00022692"/>
    </source>
</evidence>
<evidence type="ECO:0000256" key="6">
    <source>
        <dbReference type="SAM" id="Phobius"/>
    </source>
</evidence>
<sequence length="155" mass="16707">MSEEVHDPSIQVPQAIVYSIPIGLISGLVFLLPIVFTLPDIQTLLDAIPFNRIFARISRSKAGEADDPSAIPLNAHLLSTAIQLLLGLIYLGSSVAFNAFVGVAVICLGASYAMPIAILLFDGKNRQQVAHARFSLGRWGWAINAVALIWVSLEI</sequence>
<evidence type="ECO:0000256" key="1">
    <source>
        <dbReference type="ARBA" id="ARBA00004141"/>
    </source>
</evidence>
<dbReference type="Pfam" id="PF13520">
    <property type="entry name" value="AA_permease_2"/>
    <property type="match status" value="1"/>
</dbReference>
<protein>
    <submittedName>
        <fullName evidence="7">Uncharacterized protein</fullName>
    </submittedName>
</protein>
<dbReference type="GO" id="GO:0022857">
    <property type="term" value="F:transmembrane transporter activity"/>
    <property type="evidence" value="ECO:0007669"/>
    <property type="project" value="InterPro"/>
</dbReference>
<gene>
    <name evidence="7" type="ORF">DXG03_005473</name>
</gene>
<reference evidence="7" key="1">
    <citation type="submission" date="2020-07" db="EMBL/GenBank/DDBJ databases">
        <authorList>
            <person name="Nieuwenhuis M."/>
            <person name="Van De Peppel L.J.J."/>
        </authorList>
    </citation>
    <scope>NUCLEOTIDE SEQUENCE</scope>
    <source>
        <strain evidence="7">AP01</strain>
        <tissue evidence="7">Mycelium</tissue>
    </source>
</reference>
<dbReference type="InterPro" id="IPR002293">
    <property type="entry name" value="AA/rel_permease1"/>
</dbReference>
<dbReference type="PANTHER" id="PTHR45649">
    <property type="entry name" value="AMINO-ACID PERMEASE BAT1"/>
    <property type="match status" value="1"/>
</dbReference>
<dbReference type="AlphaFoldDB" id="A0A9P7K9W4"/>
<feature type="transmembrane region" description="Helical" evidence="6">
    <location>
        <begin position="71"/>
        <end position="91"/>
    </location>
</feature>
<evidence type="ECO:0000313" key="7">
    <source>
        <dbReference type="EMBL" id="KAG5641340.1"/>
    </source>
</evidence>
<feature type="transmembrane region" description="Helical" evidence="6">
    <location>
        <begin position="15"/>
        <end position="36"/>
    </location>
</feature>
<evidence type="ECO:0000256" key="2">
    <source>
        <dbReference type="ARBA" id="ARBA00022448"/>
    </source>
</evidence>
<feature type="transmembrane region" description="Helical" evidence="6">
    <location>
        <begin position="97"/>
        <end position="121"/>
    </location>
</feature>
<comment type="caution">
    <text evidence="7">The sequence shown here is derived from an EMBL/GenBank/DDBJ whole genome shotgun (WGS) entry which is preliminary data.</text>
</comment>
<dbReference type="PANTHER" id="PTHR45649:SF3">
    <property type="entry name" value="POLYAMINE TRANSPORTER TPO5"/>
    <property type="match status" value="1"/>
</dbReference>
<evidence type="ECO:0000313" key="8">
    <source>
        <dbReference type="Proteomes" id="UP000775547"/>
    </source>
</evidence>
<comment type="subcellular location">
    <subcellularLocation>
        <location evidence="1">Membrane</location>
        <topology evidence="1">Multi-pass membrane protein</topology>
    </subcellularLocation>
</comment>
<keyword evidence="2" id="KW-0813">Transport</keyword>
<dbReference type="Proteomes" id="UP000775547">
    <property type="component" value="Unassembled WGS sequence"/>
</dbReference>
<evidence type="ECO:0000256" key="4">
    <source>
        <dbReference type="ARBA" id="ARBA00022989"/>
    </source>
</evidence>
<keyword evidence="3 6" id="KW-0812">Transmembrane</keyword>
<dbReference type="EMBL" id="JABCKV010000334">
    <property type="protein sequence ID" value="KAG5641340.1"/>
    <property type="molecule type" value="Genomic_DNA"/>
</dbReference>
<dbReference type="OrthoDB" id="3900342at2759"/>
<keyword evidence="5 6" id="KW-0472">Membrane</keyword>
<keyword evidence="8" id="KW-1185">Reference proteome</keyword>
<name>A0A9P7K9W4_9AGAR</name>
<accession>A0A9P7K9W4</accession>
<keyword evidence="4 6" id="KW-1133">Transmembrane helix</keyword>
<evidence type="ECO:0000256" key="5">
    <source>
        <dbReference type="ARBA" id="ARBA00023136"/>
    </source>
</evidence>
<proteinExistence type="predicted"/>
<feature type="transmembrane region" description="Helical" evidence="6">
    <location>
        <begin position="133"/>
        <end position="153"/>
    </location>
</feature>
<feature type="non-terminal residue" evidence="7">
    <location>
        <position position="155"/>
    </location>
</feature>
<reference evidence="7" key="2">
    <citation type="submission" date="2021-10" db="EMBL/GenBank/DDBJ databases">
        <title>Phylogenomics reveals ancestral predisposition of the termite-cultivated fungus Termitomyces towards a domesticated lifestyle.</title>
        <authorList>
            <person name="Auxier B."/>
            <person name="Grum-Grzhimaylo A."/>
            <person name="Cardenas M.E."/>
            <person name="Lodge J.D."/>
            <person name="Laessoe T."/>
            <person name="Pedersen O."/>
            <person name="Smith M.E."/>
            <person name="Kuyper T.W."/>
            <person name="Franco-Molano E.A."/>
            <person name="Baroni T.J."/>
            <person name="Aanen D.K."/>
        </authorList>
    </citation>
    <scope>NUCLEOTIDE SEQUENCE</scope>
    <source>
        <strain evidence="7">AP01</strain>
        <tissue evidence="7">Mycelium</tissue>
    </source>
</reference>
<dbReference type="GO" id="GO:0016020">
    <property type="term" value="C:membrane"/>
    <property type="evidence" value="ECO:0007669"/>
    <property type="project" value="UniProtKB-SubCell"/>
</dbReference>